<feature type="binding site" evidence="8">
    <location>
        <position position="39"/>
    </location>
    <ligand>
        <name>Fe cation</name>
        <dbReference type="ChEBI" id="CHEBI:24875"/>
        <label>1</label>
    </ligand>
</feature>
<keyword evidence="9" id="KW-0812">Transmembrane</keyword>
<comment type="cofactor">
    <cofactor evidence="8">
        <name>Fe cation</name>
        <dbReference type="ChEBI" id="CHEBI:24875"/>
    </cofactor>
    <text evidence="8">Binds 2 iron ions per subunit.</text>
</comment>
<name>A0A3P3Y763_PLABS</name>
<evidence type="ECO:0000256" key="3">
    <source>
        <dbReference type="ARBA" id="ARBA00022723"/>
    </source>
</evidence>
<dbReference type="Pfam" id="PF03232">
    <property type="entry name" value="COQ7"/>
    <property type="match status" value="1"/>
</dbReference>
<dbReference type="GO" id="GO:0046872">
    <property type="term" value="F:metal ion binding"/>
    <property type="evidence" value="ECO:0007669"/>
    <property type="project" value="UniProtKB-KW"/>
</dbReference>
<evidence type="ECO:0000256" key="8">
    <source>
        <dbReference type="HAMAP-Rule" id="MF_03194"/>
    </source>
</evidence>
<evidence type="ECO:0000256" key="5">
    <source>
        <dbReference type="ARBA" id="ARBA00023004"/>
    </source>
</evidence>
<dbReference type="InterPro" id="IPR009078">
    <property type="entry name" value="Ferritin-like_SF"/>
</dbReference>
<dbReference type="PANTHER" id="PTHR11237:SF4">
    <property type="entry name" value="5-DEMETHOXYUBIQUINONE HYDROXYLASE, MITOCHONDRIAL"/>
    <property type="match status" value="1"/>
</dbReference>
<keyword evidence="2 8" id="KW-0831">Ubiquinone biosynthesis</keyword>
<dbReference type="GO" id="GO:0031314">
    <property type="term" value="C:extrinsic component of mitochondrial inner membrane"/>
    <property type="evidence" value="ECO:0007669"/>
    <property type="project" value="UniProtKB-UniRule"/>
</dbReference>
<dbReference type="GO" id="GO:0008682">
    <property type="term" value="F:3-demethoxyubiquinol 3-hydroxylase activity"/>
    <property type="evidence" value="ECO:0007669"/>
    <property type="project" value="UniProtKB-EC"/>
</dbReference>
<dbReference type="GO" id="GO:0005634">
    <property type="term" value="C:nucleus"/>
    <property type="evidence" value="ECO:0007669"/>
    <property type="project" value="TreeGrafter"/>
</dbReference>
<dbReference type="EC" id="1.14.99.60" evidence="8"/>
<feature type="binding site" evidence="8">
    <location>
        <position position="124"/>
    </location>
    <ligand>
        <name>Fe cation</name>
        <dbReference type="ChEBI" id="CHEBI:24875"/>
        <label>2</label>
    </ligand>
</feature>
<dbReference type="EMBL" id="OVEO01000005">
    <property type="protein sequence ID" value="SPQ96001.1"/>
    <property type="molecule type" value="Genomic_DNA"/>
</dbReference>
<feature type="binding site" evidence="8">
    <location>
        <position position="160"/>
    </location>
    <ligand>
        <name>Fe cation</name>
        <dbReference type="ChEBI" id="CHEBI:24875"/>
        <label>1</label>
    </ligand>
</feature>
<dbReference type="UniPathway" id="UPA00232"/>
<dbReference type="GO" id="GO:0016709">
    <property type="term" value="F:oxidoreductase activity, acting on paired donors, with incorporation or reduction of molecular oxygen, NAD(P)H as one donor, and incorporation of one atom of oxygen"/>
    <property type="evidence" value="ECO:0007669"/>
    <property type="project" value="UniProtKB-UniRule"/>
</dbReference>
<dbReference type="HAMAP" id="MF_01658">
    <property type="entry name" value="COQ7"/>
    <property type="match status" value="1"/>
</dbReference>
<evidence type="ECO:0000256" key="2">
    <source>
        <dbReference type="ARBA" id="ARBA00022688"/>
    </source>
</evidence>
<evidence type="ECO:0000256" key="1">
    <source>
        <dbReference type="ARBA" id="ARBA00004749"/>
    </source>
</evidence>
<accession>A0A3P3Y763</accession>
<dbReference type="InterPro" id="IPR012347">
    <property type="entry name" value="Ferritin-like"/>
</dbReference>
<feature type="binding site" evidence="8">
    <location>
        <position position="160"/>
    </location>
    <ligand>
        <name>Fe cation</name>
        <dbReference type="ChEBI" id="CHEBI:24875"/>
        <label>2</label>
    </ligand>
</feature>
<keyword evidence="6 8" id="KW-0503">Monooxygenase</keyword>
<reference evidence="10 11" key="1">
    <citation type="submission" date="2018-03" db="EMBL/GenBank/DDBJ databases">
        <authorList>
            <person name="Fogelqvist J."/>
        </authorList>
    </citation>
    <scope>NUCLEOTIDE SEQUENCE [LARGE SCALE GENOMIC DNA]</scope>
</reference>
<keyword evidence="3 8" id="KW-0479">Metal-binding</keyword>
<comment type="subcellular location">
    <subcellularLocation>
        <location evidence="8">Mitochondrion inner membrane</location>
        <topology evidence="8">Peripheral membrane protein</topology>
        <orientation evidence="8">Matrix side</orientation>
    </subcellularLocation>
</comment>
<evidence type="ECO:0000256" key="6">
    <source>
        <dbReference type="ARBA" id="ARBA00023033"/>
    </source>
</evidence>
<feature type="binding site" evidence="8">
    <location>
        <position position="72"/>
    </location>
    <ligand>
        <name>Fe cation</name>
        <dbReference type="ChEBI" id="CHEBI:24875"/>
        <label>2</label>
    </ligand>
</feature>
<dbReference type="CDD" id="cd01042">
    <property type="entry name" value="DMQH"/>
    <property type="match status" value="1"/>
</dbReference>
<gene>
    <name evidence="10" type="ORF">PLBR_LOCUS3216</name>
</gene>
<geneLocation type="mitochondrion" evidence="10"/>
<keyword evidence="4 8" id="KW-0560">Oxidoreductase</keyword>
<dbReference type="GO" id="GO:2000377">
    <property type="term" value="P:regulation of reactive oxygen species metabolic process"/>
    <property type="evidence" value="ECO:0007669"/>
    <property type="project" value="TreeGrafter"/>
</dbReference>
<dbReference type="GO" id="GO:0006744">
    <property type="term" value="P:ubiquinone biosynthetic process"/>
    <property type="evidence" value="ECO:0007669"/>
    <property type="project" value="UniProtKB-UniRule"/>
</dbReference>
<keyword evidence="9" id="KW-1133">Transmembrane helix</keyword>
<comment type="pathway">
    <text evidence="1 8">Cofactor biosynthesis; ubiquinone biosynthesis.</text>
</comment>
<comment type="catalytic activity">
    <reaction evidence="8">
        <text>a 5-methoxy-2-methyl-3-(all-trans-polyprenyl)benzene-1,4-diol + AH2 + O2 = a 3-demethylubiquinol + A + H2O</text>
        <dbReference type="Rhea" id="RHEA:50908"/>
        <dbReference type="Rhea" id="RHEA-COMP:10859"/>
        <dbReference type="Rhea" id="RHEA-COMP:10914"/>
        <dbReference type="ChEBI" id="CHEBI:13193"/>
        <dbReference type="ChEBI" id="CHEBI:15377"/>
        <dbReference type="ChEBI" id="CHEBI:15379"/>
        <dbReference type="ChEBI" id="CHEBI:17499"/>
        <dbReference type="ChEBI" id="CHEBI:84167"/>
        <dbReference type="ChEBI" id="CHEBI:84422"/>
        <dbReference type="EC" id="1.14.99.60"/>
    </reaction>
</comment>
<dbReference type="GO" id="GO:0010468">
    <property type="term" value="P:regulation of gene expression"/>
    <property type="evidence" value="ECO:0007669"/>
    <property type="project" value="TreeGrafter"/>
</dbReference>
<feature type="transmembrane region" description="Helical" evidence="9">
    <location>
        <begin position="91"/>
        <end position="111"/>
    </location>
</feature>
<evidence type="ECO:0000313" key="10">
    <source>
        <dbReference type="EMBL" id="SPQ96001.1"/>
    </source>
</evidence>
<dbReference type="AlphaFoldDB" id="A0A3P3Y763"/>
<dbReference type="Proteomes" id="UP000290189">
    <property type="component" value="Unassembled WGS sequence"/>
</dbReference>
<evidence type="ECO:0000256" key="9">
    <source>
        <dbReference type="SAM" id="Phobius"/>
    </source>
</evidence>
<keyword evidence="5 8" id="KW-0408">Iron</keyword>
<dbReference type="Gene3D" id="1.20.1260.10">
    <property type="match status" value="1"/>
</dbReference>
<dbReference type="SUPFAM" id="SSF47240">
    <property type="entry name" value="Ferritin-like"/>
    <property type="match status" value="1"/>
</dbReference>
<evidence type="ECO:0000313" key="11">
    <source>
        <dbReference type="Proteomes" id="UP000290189"/>
    </source>
</evidence>
<evidence type="ECO:0000256" key="7">
    <source>
        <dbReference type="ARBA" id="ARBA00023136"/>
    </source>
</evidence>
<dbReference type="InterPro" id="IPR011566">
    <property type="entry name" value="Ubq_synth_Coq7"/>
</dbReference>
<evidence type="ECO:0000256" key="4">
    <source>
        <dbReference type="ARBA" id="ARBA00023002"/>
    </source>
</evidence>
<organism evidence="10 11">
    <name type="scientific">Plasmodiophora brassicae</name>
    <name type="common">Clubroot disease agent</name>
    <dbReference type="NCBI Taxonomy" id="37360"/>
    <lineage>
        <taxon>Eukaryota</taxon>
        <taxon>Sar</taxon>
        <taxon>Rhizaria</taxon>
        <taxon>Endomyxa</taxon>
        <taxon>Phytomyxea</taxon>
        <taxon>Plasmodiophorida</taxon>
        <taxon>Plasmodiophoridae</taxon>
        <taxon>Plasmodiophora</taxon>
    </lineage>
</organism>
<comment type="similarity">
    <text evidence="8">Belongs to the COQ7 family.</text>
</comment>
<protein>
    <recommendedName>
        <fullName evidence="8">5-demethoxyubiquinone hydroxylase, mitochondrial</fullName>
        <shortName evidence="8">DMQ hydroxylase</shortName>
        <ecNumber evidence="8">1.14.99.60</ecNumber>
    </recommendedName>
    <alternativeName>
        <fullName evidence="8">Ubiquinone biosynthesis monooxygenase COQ7</fullName>
    </alternativeName>
</protein>
<sequence>MWRQGRRSVQTAAAAPAYARGDARRATIDRMLRVDHAGEYGAIRIYDGQMAVLGRGGDPALSATLRQMKEQEREHLAALERRMPERRARPSALLPIWGAAGYALGFGTALLGKEAAMACTVAVEEVIASHYNDQLRDLMQPAFDKEDDLRHLVAKHRDEEMEHRDIGIEHDALRAPAYQLLSTVIKTGCRAAIWISERV</sequence>
<dbReference type="PANTHER" id="PTHR11237">
    <property type="entry name" value="COENZYME Q10 BIOSYNTHESIS PROTEIN 7"/>
    <property type="match status" value="1"/>
</dbReference>
<keyword evidence="8" id="KW-0999">Mitochondrion inner membrane</keyword>
<proteinExistence type="inferred from homology"/>
<comment type="function">
    <text evidence="8">Catalyzes the hydroxylation of 2-polyprenyl-3-methyl-6-methoxy-1,4-benzoquinol (DMQH2) during ubiquinone biosynthesis. Has also a structural role in the COQ enzyme complex, stabilizing other COQ polypeptides.</text>
</comment>
<dbReference type="GO" id="GO:0008340">
    <property type="term" value="P:determination of adult lifespan"/>
    <property type="evidence" value="ECO:0007669"/>
    <property type="project" value="TreeGrafter"/>
</dbReference>
<feature type="binding site" evidence="8">
    <location>
        <position position="163"/>
    </location>
    <ligand>
        <name>Fe cation</name>
        <dbReference type="ChEBI" id="CHEBI:24875"/>
        <label>2</label>
    </ligand>
</feature>
<feature type="binding site" evidence="8">
    <location>
        <position position="72"/>
    </location>
    <ligand>
        <name>Fe cation</name>
        <dbReference type="ChEBI" id="CHEBI:24875"/>
        <label>1</label>
    </ligand>
</feature>
<comment type="subunit">
    <text evidence="8">Component of a multi-subunit COQ enzyme complex.</text>
</comment>
<keyword evidence="8 10" id="KW-0496">Mitochondrion</keyword>
<feature type="binding site" evidence="8">
    <location>
        <position position="75"/>
    </location>
    <ligand>
        <name>Fe cation</name>
        <dbReference type="ChEBI" id="CHEBI:24875"/>
        <label>1</label>
    </ligand>
</feature>
<keyword evidence="7 8" id="KW-0472">Membrane</keyword>